<evidence type="ECO:0000259" key="1">
    <source>
        <dbReference type="PROSITE" id="PS51340"/>
    </source>
</evidence>
<dbReference type="PANTHER" id="PTHR36930:SF1">
    <property type="entry name" value="MOSC DOMAIN-CONTAINING PROTEIN"/>
    <property type="match status" value="1"/>
</dbReference>
<protein>
    <submittedName>
        <fullName evidence="2">MOSC</fullName>
    </submittedName>
</protein>
<dbReference type="HOGENOM" id="CLU_104911_0_1_11"/>
<dbReference type="InterPro" id="IPR052716">
    <property type="entry name" value="MOSC_domain"/>
</dbReference>
<dbReference type="GO" id="GO:0003824">
    <property type="term" value="F:catalytic activity"/>
    <property type="evidence" value="ECO:0007669"/>
    <property type="project" value="InterPro"/>
</dbReference>
<dbReference type="Proteomes" id="UP000001937">
    <property type="component" value="Chromosome"/>
</dbReference>
<dbReference type="EMBL" id="CP000249">
    <property type="protein sequence ID" value="ABD10391.1"/>
    <property type="molecule type" value="Genomic_DNA"/>
</dbReference>
<keyword evidence="3" id="KW-1185">Reference proteome</keyword>
<dbReference type="KEGG" id="fra:Francci3_1008"/>
<organism evidence="2 3">
    <name type="scientific">Frankia casuarinae (strain DSM 45818 / CECT 9043 / HFP020203 / CcI3)</name>
    <dbReference type="NCBI Taxonomy" id="106370"/>
    <lineage>
        <taxon>Bacteria</taxon>
        <taxon>Bacillati</taxon>
        <taxon>Actinomycetota</taxon>
        <taxon>Actinomycetes</taxon>
        <taxon>Frankiales</taxon>
        <taxon>Frankiaceae</taxon>
        <taxon>Frankia</taxon>
    </lineage>
</organism>
<dbReference type="InterPro" id="IPR005302">
    <property type="entry name" value="MoCF_Sase_C"/>
</dbReference>
<proteinExistence type="predicted"/>
<evidence type="ECO:0000313" key="3">
    <source>
        <dbReference type="Proteomes" id="UP000001937"/>
    </source>
</evidence>
<reference evidence="2 3" key="1">
    <citation type="journal article" date="2007" name="Genome Res.">
        <title>Genome characteristics of facultatively symbiotic Frankia sp. strains reflect host range and host plant biogeography.</title>
        <authorList>
            <person name="Normand P."/>
            <person name="Lapierre P."/>
            <person name="Tisa L.S."/>
            <person name="Gogarten J.P."/>
            <person name="Alloisio N."/>
            <person name="Bagnarol E."/>
            <person name="Bassi C.A."/>
            <person name="Berry A.M."/>
            <person name="Bickhart D.M."/>
            <person name="Choisne N."/>
            <person name="Couloux A."/>
            <person name="Cournoyer B."/>
            <person name="Cruveiller S."/>
            <person name="Daubin V."/>
            <person name="Demange N."/>
            <person name="Francino M.P."/>
            <person name="Goltsman E."/>
            <person name="Huang Y."/>
            <person name="Kopp O.R."/>
            <person name="Labarre L."/>
            <person name="Lapidus A."/>
            <person name="Lavire C."/>
            <person name="Marechal J."/>
            <person name="Martinez M."/>
            <person name="Mastronunzio J.E."/>
            <person name="Mullin B.C."/>
            <person name="Niemann J."/>
            <person name="Pujic P."/>
            <person name="Rawnsley T."/>
            <person name="Rouy Z."/>
            <person name="Schenowitz C."/>
            <person name="Sellstedt A."/>
            <person name="Tavares F."/>
            <person name="Tomkins J.P."/>
            <person name="Vallenet D."/>
            <person name="Valverde C."/>
            <person name="Wall L.G."/>
            <person name="Wang Y."/>
            <person name="Medigue C."/>
            <person name="Benson D.R."/>
        </authorList>
    </citation>
    <scope>NUCLEOTIDE SEQUENCE [LARGE SCALE GENOMIC DNA]</scope>
    <source>
        <strain evidence="3">DSM 45818 / CECT 9043 / CcI3</strain>
    </source>
</reference>
<dbReference type="PROSITE" id="PS51340">
    <property type="entry name" value="MOSC"/>
    <property type="match status" value="1"/>
</dbReference>
<sequence length="181" mass="18942">MVAGRLVGIYTTPIRGTRMRAREAVRMIEGHGLEGDRYATGTGTYSARGGAGRAVTLIEREVIAAVAADAGVALAEWETRRNLVTEGVALLDLVGRTFRIDDVVLLGVRPCPPCSYLEQLTRPGVWSALRDRGGLRADVVRGGTVPIGATIIIPHREAEPVDAVVPDHAVASGAPAPTGGG</sequence>
<dbReference type="STRING" id="106370.Francci3_1008"/>
<dbReference type="Gene3D" id="2.40.33.20">
    <property type="entry name" value="PK beta-barrel domain-like"/>
    <property type="match status" value="1"/>
</dbReference>
<dbReference type="eggNOG" id="COG2258">
    <property type="taxonomic scope" value="Bacteria"/>
</dbReference>
<dbReference type="Pfam" id="PF03473">
    <property type="entry name" value="MOSC"/>
    <property type="match status" value="1"/>
</dbReference>
<dbReference type="RefSeq" id="WP_011435459.1">
    <property type="nucleotide sequence ID" value="NC_007777.1"/>
</dbReference>
<dbReference type="PANTHER" id="PTHR36930">
    <property type="entry name" value="METAL-SULFUR CLUSTER BIOSYNTHESIS PROTEINS YUAD-RELATED"/>
    <property type="match status" value="1"/>
</dbReference>
<feature type="domain" description="MOSC" evidence="1">
    <location>
        <begin position="19"/>
        <end position="154"/>
    </location>
</feature>
<accession>Q2JEA1</accession>
<dbReference type="InterPro" id="IPR011037">
    <property type="entry name" value="Pyrv_Knase-like_insert_dom_sf"/>
</dbReference>
<evidence type="ECO:0000313" key="2">
    <source>
        <dbReference type="EMBL" id="ABD10391.1"/>
    </source>
</evidence>
<gene>
    <name evidence="2" type="ordered locus">Francci3_1008</name>
</gene>
<name>Q2JEA1_FRACC</name>
<dbReference type="GO" id="GO:0030151">
    <property type="term" value="F:molybdenum ion binding"/>
    <property type="evidence" value="ECO:0007669"/>
    <property type="project" value="InterPro"/>
</dbReference>
<dbReference type="SUPFAM" id="SSF50800">
    <property type="entry name" value="PK beta-barrel domain-like"/>
    <property type="match status" value="1"/>
</dbReference>
<dbReference type="AlphaFoldDB" id="Q2JEA1"/>
<dbReference type="GO" id="GO:0030170">
    <property type="term" value="F:pyridoxal phosphate binding"/>
    <property type="evidence" value="ECO:0007669"/>
    <property type="project" value="InterPro"/>
</dbReference>
<dbReference type="PhylomeDB" id="Q2JEA1"/>